<evidence type="ECO:0000256" key="4">
    <source>
        <dbReference type="ARBA" id="ARBA00022679"/>
    </source>
</evidence>
<feature type="transmembrane region" description="Helical" evidence="9">
    <location>
        <begin position="54"/>
        <end position="75"/>
    </location>
</feature>
<comment type="subcellular location">
    <subcellularLocation>
        <location evidence="1 9">Cell membrane</location>
        <topology evidence="1 9">Multi-pass membrane protein</topology>
    </subcellularLocation>
</comment>
<dbReference type="GO" id="GO:0016746">
    <property type="term" value="F:acyltransferase activity"/>
    <property type="evidence" value="ECO:0007669"/>
    <property type="project" value="UniProtKB-KW"/>
</dbReference>
<dbReference type="Pfam" id="PF00795">
    <property type="entry name" value="CN_hydrolase"/>
    <property type="match status" value="1"/>
</dbReference>
<evidence type="ECO:0000256" key="2">
    <source>
        <dbReference type="ARBA" id="ARBA00010065"/>
    </source>
</evidence>
<comment type="similarity">
    <text evidence="2 9">Belongs to the CN hydrolase family. Apolipoprotein N-acyltransferase subfamily.</text>
</comment>
<dbReference type="CDD" id="cd07571">
    <property type="entry name" value="ALP_N-acyl_transferase"/>
    <property type="match status" value="1"/>
</dbReference>
<keyword evidence="5 9" id="KW-0812">Transmembrane</keyword>
<feature type="transmembrane region" description="Helical" evidence="9">
    <location>
        <begin position="81"/>
        <end position="103"/>
    </location>
</feature>
<dbReference type="NCBIfam" id="TIGR00546">
    <property type="entry name" value="lnt"/>
    <property type="match status" value="1"/>
</dbReference>
<keyword evidence="3 9" id="KW-1003">Cell membrane</keyword>
<proteinExistence type="inferred from homology"/>
<dbReference type="PANTHER" id="PTHR38686:SF1">
    <property type="entry name" value="APOLIPOPROTEIN N-ACYLTRANSFERASE"/>
    <property type="match status" value="1"/>
</dbReference>
<evidence type="ECO:0000256" key="3">
    <source>
        <dbReference type="ARBA" id="ARBA00022475"/>
    </source>
</evidence>
<keyword evidence="6 9" id="KW-1133">Transmembrane helix</keyword>
<feature type="transmembrane region" description="Helical" evidence="9">
    <location>
        <begin position="29"/>
        <end position="47"/>
    </location>
</feature>
<dbReference type="Proteomes" id="UP000185502">
    <property type="component" value="Chromosome"/>
</dbReference>
<keyword evidence="4 9" id="KW-0808">Transferase</keyword>
<dbReference type="EC" id="2.3.1.269" evidence="9"/>
<keyword evidence="12" id="KW-1185">Reference proteome</keyword>
<dbReference type="HAMAP" id="MF_01148">
    <property type="entry name" value="Lnt"/>
    <property type="match status" value="1"/>
</dbReference>
<evidence type="ECO:0000256" key="7">
    <source>
        <dbReference type="ARBA" id="ARBA00023136"/>
    </source>
</evidence>
<dbReference type="PROSITE" id="PS50263">
    <property type="entry name" value="CN_HYDROLASE"/>
    <property type="match status" value="1"/>
</dbReference>
<dbReference type="PANTHER" id="PTHR38686">
    <property type="entry name" value="APOLIPOPROTEIN N-ACYLTRANSFERASE"/>
    <property type="match status" value="1"/>
</dbReference>
<feature type="transmembrane region" description="Helical" evidence="9">
    <location>
        <begin position="183"/>
        <end position="202"/>
    </location>
</feature>
<evidence type="ECO:0000259" key="10">
    <source>
        <dbReference type="PROSITE" id="PS50263"/>
    </source>
</evidence>
<dbReference type="EMBL" id="CP013704">
    <property type="protein sequence ID" value="APR64727.1"/>
    <property type="molecule type" value="Genomic_DNA"/>
</dbReference>
<dbReference type="InterPro" id="IPR003010">
    <property type="entry name" value="C-N_Hydrolase"/>
</dbReference>
<dbReference type="Gene3D" id="3.60.110.10">
    <property type="entry name" value="Carbon-nitrogen hydrolase"/>
    <property type="match status" value="1"/>
</dbReference>
<comment type="catalytic activity">
    <reaction evidence="9">
        <text>N-terminal S-1,2-diacyl-sn-glyceryl-L-cysteinyl-[lipoprotein] + a glycerophospholipid = N-acyl-S-1,2-diacyl-sn-glyceryl-L-cysteinyl-[lipoprotein] + a 2-acyl-sn-glycero-3-phospholipid + H(+)</text>
        <dbReference type="Rhea" id="RHEA:48228"/>
        <dbReference type="Rhea" id="RHEA-COMP:14681"/>
        <dbReference type="Rhea" id="RHEA-COMP:14684"/>
        <dbReference type="ChEBI" id="CHEBI:15378"/>
        <dbReference type="ChEBI" id="CHEBI:136912"/>
        <dbReference type="ChEBI" id="CHEBI:140656"/>
        <dbReference type="ChEBI" id="CHEBI:140657"/>
        <dbReference type="ChEBI" id="CHEBI:140660"/>
        <dbReference type="EC" id="2.3.1.269"/>
    </reaction>
</comment>
<sequence length="524" mass="60288">MKTRYFYLAAFSGVLTTLAIPNELKNMGYSSIGLVAYIPLFMALIQIKNKTTLIHLTIFYFLIANSLQNFWLAFFHSFGPITFLGAVSGYIPYTLVLGYLLYYSLKTFKNQTLTLAILFTFYDYSKSIGFAAYPWGFSAFMVNNFNDLIQVADIFGVFFICFVVYFLNAGIANFIIKQSKTNTLSVLLSILLVSTSFAYGIIKKIELNPILSQEIDTLNIAAIQLNIDPWLLGNHKEGIKKSIKLTKQALEKHPDTELVLWSEGVLTLPFDSYTDYIFYDKELLELYDSINKLIINNKSHFVIGSPSNKDQKLLTHQNSVYAIKPNLKIENIYSKIFLVPFSEKIPFYEYQFVRKFFLQNFNLVGQINGNRLEIFKLKKFNLGLLICYDDAFPDLARNYKKQNANLLLNFSNDSWSHTNSSEWQHFVVAKFRSIENGIKTVRATNSGITAIINEYGEIVKNLEPFKEGYLISRIKLPPRFTTIYEYIGDLFIYALAIAIVIMTLRSYFIEKSTHLSFLFTKHKV</sequence>
<evidence type="ECO:0000256" key="8">
    <source>
        <dbReference type="ARBA" id="ARBA00023315"/>
    </source>
</evidence>
<evidence type="ECO:0000313" key="12">
    <source>
        <dbReference type="Proteomes" id="UP000185502"/>
    </source>
</evidence>
<comment type="pathway">
    <text evidence="9">Protein modification; lipoprotein biosynthesis (N-acyl transfer).</text>
</comment>
<accession>A0ABM6FTY8</accession>
<reference evidence="11" key="1">
    <citation type="submission" date="2015-12" db="EMBL/GenBank/DDBJ databases">
        <title>Chromosome of the avian spirochetosis agent Borrelia anserina Es.</title>
        <authorList>
            <person name="Elbir H."/>
            <person name="Sitlani P."/>
            <person name="Bergstroem S."/>
            <person name="Barbour A.G."/>
        </authorList>
    </citation>
    <scope>NUCLEOTIDE SEQUENCE [LARGE SCALE GENOMIC DNA]</scope>
    <source>
        <strain evidence="11">Es</strain>
    </source>
</reference>
<evidence type="ECO:0000256" key="6">
    <source>
        <dbReference type="ARBA" id="ARBA00022989"/>
    </source>
</evidence>
<name>A0ABM6FTY8_BORAN</name>
<keyword evidence="8 9" id="KW-0012">Acyltransferase</keyword>
<evidence type="ECO:0000313" key="11">
    <source>
        <dbReference type="EMBL" id="APR64727.1"/>
    </source>
</evidence>
<gene>
    <name evidence="9" type="primary">lnt</name>
    <name evidence="11" type="ORF">N187_01140</name>
</gene>
<feature type="transmembrane region" description="Helical" evidence="9">
    <location>
        <begin position="115"/>
        <end position="135"/>
    </location>
</feature>
<dbReference type="InterPro" id="IPR004563">
    <property type="entry name" value="Apolipo_AcylTrfase"/>
</dbReference>
<dbReference type="InterPro" id="IPR045378">
    <property type="entry name" value="LNT_N"/>
</dbReference>
<keyword evidence="7 9" id="KW-0472">Membrane</keyword>
<feature type="domain" description="CN hydrolase" evidence="10">
    <location>
        <begin position="218"/>
        <end position="476"/>
    </location>
</feature>
<evidence type="ECO:0000256" key="9">
    <source>
        <dbReference type="HAMAP-Rule" id="MF_01148"/>
    </source>
</evidence>
<dbReference type="SUPFAM" id="SSF56317">
    <property type="entry name" value="Carbon-nitrogen hydrolase"/>
    <property type="match status" value="1"/>
</dbReference>
<protein>
    <recommendedName>
        <fullName evidence="9">Apolipoprotein N-acyltransferase</fullName>
        <shortName evidence="9">ALP N-acyltransferase</shortName>
        <ecNumber evidence="9">2.3.1.269</ecNumber>
    </recommendedName>
</protein>
<dbReference type="RefSeq" id="WP_025419448.1">
    <property type="nucleotide sequence ID" value="NZ_CP013704.1"/>
</dbReference>
<evidence type="ECO:0000256" key="5">
    <source>
        <dbReference type="ARBA" id="ARBA00022692"/>
    </source>
</evidence>
<organism evidence="11 12">
    <name type="scientific">Borrelia anserina Es</name>
    <dbReference type="NCBI Taxonomy" id="1365188"/>
    <lineage>
        <taxon>Bacteria</taxon>
        <taxon>Pseudomonadati</taxon>
        <taxon>Spirochaetota</taxon>
        <taxon>Spirochaetia</taxon>
        <taxon>Spirochaetales</taxon>
        <taxon>Borreliaceae</taxon>
        <taxon>Borrelia</taxon>
    </lineage>
</organism>
<comment type="function">
    <text evidence="9">Catalyzes the phospholipid dependent N-acylation of the N-terminal cysteine of apolipoprotein, the last step in lipoprotein maturation.</text>
</comment>
<evidence type="ECO:0000256" key="1">
    <source>
        <dbReference type="ARBA" id="ARBA00004651"/>
    </source>
</evidence>
<feature type="transmembrane region" description="Helical" evidence="9">
    <location>
        <begin position="490"/>
        <end position="508"/>
    </location>
</feature>
<dbReference type="Pfam" id="PF20154">
    <property type="entry name" value="LNT_N"/>
    <property type="match status" value="1"/>
</dbReference>
<dbReference type="InterPro" id="IPR036526">
    <property type="entry name" value="C-N_Hydrolase_sf"/>
</dbReference>
<feature type="transmembrane region" description="Helical" evidence="9">
    <location>
        <begin position="155"/>
        <end position="176"/>
    </location>
</feature>